<evidence type="ECO:0000256" key="5">
    <source>
        <dbReference type="ARBA" id="ARBA00022842"/>
    </source>
</evidence>
<reference evidence="8" key="1">
    <citation type="submission" date="2020-07" db="EMBL/GenBank/DDBJ databases">
        <authorList>
            <person name="Lin J."/>
        </authorList>
    </citation>
    <scope>NUCLEOTIDE SEQUENCE</scope>
</reference>
<accession>A0A6V7Q9S0</accession>
<protein>
    <recommendedName>
        <fullName evidence="7">Exonuclease domain-containing protein</fullName>
    </recommendedName>
</protein>
<dbReference type="PANTHER" id="PTHR30231">
    <property type="entry name" value="DNA POLYMERASE III SUBUNIT EPSILON"/>
    <property type="match status" value="1"/>
</dbReference>
<keyword evidence="5" id="KW-0460">Magnesium</keyword>
<dbReference type="GO" id="GO:0046872">
    <property type="term" value="F:metal ion binding"/>
    <property type="evidence" value="ECO:0007669"/>
    <property type="project" value="UniProtKB-KW"/>
</dbReference>
<proteinExistence type="predicted"/>
<keyword evidence="3" id="KW-0378">Hydrolase</keyword>
<evidence type="ECO:0000313" key="8">
    <source>
        <dbReference type="EMBL" id="CAD1839934.1"/>
    </source>
</evidence>
<dbReference type="CDD" id="cd06127">
    <property type="entry name" value="DEDDh"/>
    <property type="match status" value="1"/>
</dbReference>
<dbReference type="GO" id="GO:0008408">
    <property type="term" value="F:3'-5' exonuclease activity"/>
    <property type="evidence" value="ECO:0007669"/>
    <property type="project" value="TreeGrafter"/>
</dbReference>
<keyword evidence="4" id="KW-0540">Nuclease</keyword>
<sequence length="274" mass="30114">MYNISIQGMGDEIVFFDVETTAPAGAEAGRRFWLVEFGAILVCPRRLAEVASYSTLIRPADLSAVSARRLSGITREAVASAPPFADVASRIFEILNGRVWVGHNIQRFDCPRIREAFADIGQPPPEPTGVIDSLPLLTQGFGRRAGDLKMATLASYFGLGQQKHRSLDDARMNLEVIKHCATVLLLESSLPQILWSKKMETAGVVTRSRANAGSCREEASRKSPPAAATSHRVVPYKKDRLVKVVMEKAKEALFSAQGARPLNTFLRHSRSLLR</sequence>
<dbReference type="Pfam" id="PF00929">
    <property type="entry name" value="RNase_T"/>
    <property type="match status" value="1"/>
</dbReference>
<feature type="region of interest" description="Disordered" evidence="6">
    <location>
        <begin position="208"/>
        <end position="231"/>
    </location>
</feature>
<dbReference type="AlphaFoldDB" id="A0A6V7Q9S0"/>
<evidence type="ECO:0000256" key="3">
    <source>
        <dbReference type="ARBA" id="ARBA00022801"/>
    </source>
</evidence>
<evidence type="ECO:0000256" key="2">
    <source>
        <dbReference type="ARBA" id="ARBA00022723"/>
    </source>
</evidence>
<dbReference type="InterPro" id="IPR012337">
    <property type="entry name" value="RNaseH-like_sf"/>
</dbReference>
<feature type="domain" description="Exonuclease" evidence="7">
    <location>
        <begin position="12"/>
        <end position="186"/>
    </location>
</feature>
<dbReference type="GO" id="GO:0003676">
    <property type="term" value="F:nucleic acid binding"/>
    <property type="evidence" value="ECO:0007669"/>
    <property type="project" value="InterPro"/>
</dbReference>
<dbReference type="InterPro" id="IPR013520">
    <property type="entry name" value="Ribonucl_H"/>
</dbReference>
<dbReference type="PANTHER" id="PTHR30231:SF26">
    <property type="entry name" value="PROTEIN NEN4"/>
    <property type="match status" value="1"/>
</dbReference>
<evidence type="ECO:0000259" key="7">
    <source>
        <dbReference type="SMART" id="SM00479"/>
    </source>
</evidence>
<gene>
    <name evidence="8" type="ORF">CB5_LOCUS23145</name>
</gene>
<evidence type="ECO:0000256" key="4">
    <source>
        <dbReference type="ARBA" id="ARBA00022839"/>
    </source>
</evidence>
<evidence type="ECO:0000256" key="6">
    <source>
        <dbReference type="SAM" id="MobiDB-lite"/>
    </source>
</evidence>
<dbReference type="Gene3D" id="3.30.420.10">
    <property type="entry name" value="Ribonuclease H-like superfamily/Ribonuclease H"/>
    <property type="match status" value="1"/>
</dbReference>
<dbReference type="SUPFAM" id="SSF53098">
    <property type="entry name" value="Ribonuclease H-like"/>
    <property type="match status" value="1"/>
</dbReference>
<keyword evidence="4" id="KW-0269">Exonuclease</keyword>
<comment type="cofactor">
    <cofactor evidence="1">
        <name>Mg(2+)</name>
        <dbReference type="ChEBI" id="CHEBI:18420"/>
    </cofactor>
</comment>
<organism evidence="8">
    <name type="scientific">Ananas comosus var. bracteatus</name>
    <name type="common">red pineapple</name>
    <dbReference type="NCBI Taxonomy" id="296719"/>
    <lineage>
        <taxon>Eukaryota</taxon>
        <taxon>Viridiplantae</taxon>
        <taxon>Streptophyta</taxon>
        <taxon>Embryophyta</taxon>
        <taxon>Tracheophyta</taxon>
        <taxon>Spermatophyta</taxon>
        <taxon>Magnoliopsida</taxon>
        <taxon>Liliopsida</taxon>
        <taxon>Poales</taxon>
        <taxon>Bromeliaceae</taxon>
        <taxon>Bromelioideae</taxon>
        <taxon>Ananas</taxon>
    </lineage>
</organism>
<dbReference type="SMART" id="SM00479">
    <property type="entry name" value="EXOIII"/>
    <property type="match status" value="1"/>
</dbReference>
<name>A0A6V7Q9S0_ANACO</name>
<dbReference type="EMBL" id="LR862134">
    <property type="protein sequence ID" value="CAD1839934.1"/>
    <property type="molecule type" value="Genomic_DNA"/>
</dbReference>
<keyword evidence="2" id="KW-0479">Metal-binding</keyword>
<evidence type="ECO:0000256" key="1">
    <source>
        <dbReference type="ARBA" id="ARBA00001946"/>
    </source>
</evidence>
<dbReference type="FunFam" id="3.30.420.10:FF:000040">
    <property type="entry name" value="Exonuclease family protein"/>
    <property type="match status" value="1"/>
</dbReference>
<dbReference type="InterPro" id="IPR036397">
    <property type="entry name" value="RNaseH_sf"/>
</dbReference>